<dbReference type="Proteomes" id="UP001199525">
    <property type="component" value="Unassembled WGS sequence"/>
</dbReference>
<sequence length="147" mass="17432">MLARCYYKIQEIEKSKLLAELIGLIVQKYDLRLTDEVSKILNYYQIPYPKSEIEDYLREKQTQLIKICKQDQLRHEKVFQGKIHRIHSNQKSGHLNSYNNERYFFGIRDIQCNKSHLAEGTAVEFFLKQSQNQQGTLEDHAVITKII</sequence>
<dbReference type="EMBL" id="JAIVFQ010000051">
    <property type="protein sequence ID" value="MCC5602461.1"/>
    <property type="molecule type" value="Genomic_DNA"/>
</dbReference>
<organism evidence="1 2">
    <name type="scientific">Nostoc favosum CHAB5714</name>
    <dbReference type="NCBI Taxonomy" id="2780399"/>
    <lineage>
        <taxon>Bacteria</taxon>
        <taxon>Bacillati</taxon>
        <taxon>Cyanobacteriota</taxon>
        <taxon>Cyanophyceae</taxon>
        <taxon>Nostocales</taxon>
        <taxon>Nostocaceae</taxon>
        <taxon>Nostoc</taxon>
        <taxon>Nostoc favosum</taxon>
    </lineage>
</organism>
<accession>A0ABS8IF42</accession>
<evidence type="ECO:0000313" key="2">
    <source>
        <dbReference type="Proteomes" id="UP001199525"/>
    </source>
</evidence>
<comment type="caution">
    <text evidence="1">The sequence shown here is derived from an EMBL/GenBank/DDBJ whole genome shotgun (WGS) entry which is preliminary data.</text>
</comment>
<proteinExistence type="predicted"/>
<name>A0ABS8IF42_9NOSO</name>
<gene>
    <name evidence="1" type="ORF">LC586_25545</name>
</gene>
<reference evidence="1 2" key="1">
    <citation type="journal article" date="2021" name="Microorganisms">
        <title>Genome Evolution of Filamentous Cyanobacterium Nostoc Species: From Facultative Symbiosis to Free Living.</title>
        <authorList>
            <person name="Huo D."/>
            <person name="Li H."/>
            <person name="Cai F."/>
            <person name="Guo X."/>
            <person name="Qiao Z."/>
            <person name="Wang W."/>
            <person name="Yu G."/>
            <person name="Li R."/>
        </authorList>
    </citation>
    <scope>NUCLEOTIDE SEQUENCE [LARGE SCALE GENOMIC DNA]</scope>
    <source>
        <strain evidence="1 2">CHAB 5714</strain>
    </source>
</reference>
<evidence type="ECO:0000313" key="1">
    <source>
        <dbReference type="EMBL" id="MCC5602461.1"/>
    </source>
</evidence>
<protein>
    <submittedName>
        <fullName evidence="1">Uncharacterized protein</fullName>
    </submittedName>
</protein>
<keyword evidence="2" id="KW-1185">Reference proteome</keyword>
<dbReference type="RefSeq" id="WP_229488027.1">
    <property type="nucleotide sequence ID" value="NZ_JAIVFQ010000051.1"/>
</dbReference>